<keyword evidence="5" id="KW-1185">Reference proteome</keyword>
<keyword evidence="1" id="KW-0238">DNA-binding</keyword>
<protein>
    <submittedName>
        <fullName evidence="4">Transcriptional regulator</fullName>
    </submittedName>
</protein>
<dbReference type="KEGG" id="eth:CK496_10190"/>
<dbReference type="SMART" id="SM00422">
    <property type="entry name" value="HTH_MERR"/>
    <property type="match status" value="1"/>
</dbReference>
<gene>
    <name evidence="3" type="primary">rmeB</name>
    <name evidence="4" type="ORF">A6E74_04730</name>
    <name evidence="3" type="ORF">ETH01_14520</name>
</gene>
<evidence type="ECO:0000259" key="2">
    <source>
        <dbReference type="PROSITE" id="PS50937"/>
    </source>
</evidence>
<evidence type="ECO:0000313" key="5">
    <source>
        <dbReference type="Proteomes" id="UP000078516"/>
    </source>
</evidence>
<dbReference type="Pfam" id="PF13411">
    <property type="entry name" value="MerR_1"/>
    <property type="match status" value="1"/>
</dbReference>
<feature type="domain" description="HTH merR-type" evidence="2">
    <location>
        <begin position="3"/>
        <end position="72"/>
    </location>
</feature>
<dbReference type="RefSeq" id="WP_067482696.1">
    <property type="nucleotide sequence ID" value="NZ_BJUG01000007.1"/>
</dbReference>
<accession>A0A179ES05</accession>
<evidence type="ECO:0000313" key="3">
    <source>
        <dbReference type="EMBL" id="GEK37165.1"/>
    </source>
</evidence>
<comment type="caution">
    <text evidence="4">The sequence shown here is derived from an EMBL/GenBank/DDBJ whole genome shotgun (WGS) entry which is preliminary data.</text>
</comment>
<name>A0A179ES05_ENTTH</name>
<dbReference type="InterPro" id="IPR047057">
    <property type="entry name" value="MerR_fam"/>
</dbReference>
<dbReference type="Gene3D" id="1.10.1660.10">
    <property type="match status" value="1"/>
</dbReference>
<dbReference type="OrthoDB" id="9811174at2"/>
<reference evidence="3 6" key="2">
    <citation type="submission" date="2019-07" db="EMBL/GenBank/DDBJ databases">
        <title>Whole genome shotgun sequence of Enterococcus thailandicus NBRC 101867.</title>
        <authorList>
            <person name="Hosoyama A."/>
            <person name="Uohara A."/>
            <person name="Ohji S."/>
            <person name="Ichikawa N."/>
        </authorList>
    </citation>
    <scope>NUCLEOTIDE SEQUENCE [LARGE SCALE GENOMIC DNA]</scope>
    <source>
        <strain evidence="3 6">NBRC 101867</strain>
    </source>
</reference>
<dbReference type="EMBL" id="BJUG01000007">
    <property type="protein sequence ID" value="GEK37165.1"/>
    <property type="molecule type" value="Genomic_DNA"/>
</dbReference>
<dbReference type="InterPro" id="IPR009061">
    <property type="entry name" value="DNA-bd_dom_put_sf"/>
</dbReference>
<dbReference type="GO" id="GO:0003677">
    <property type="term" value="F:DNA binding"/>
    <property type="evidence" value="ECO:0007669"/>
    <property type="project" value="UniProtKB-KW"/>
</dbReference>
<dbReference type="GeneID" id="77488005"/>
<proteinExistence type="predicted"/>
<dbReference type="EMBL" id="LWMN01000011">
    <property type="protein sequence ID" value="OAQ56028.1"/>
    <property type="molecule type" value="Genomic_DNA"/>
</dbReference>
<dbReference type="PROSITE" id="PS50937">
    <property type="entry name" value="HTH_MERR_2"/>
    <property type="match status" value="1"/>
</dbReference>
<dbReference type="InterPro" id="IPR000551">
    <property type="entry name" value="MerR-type_HTH_dom"/>
</dbReference>
<dbReference type="GO" id="GO:0003700">
    <property type="term" value="F:DNA-binding transcription factor activity"/>
    <property type="evidence" value="ECO:0007669"/>
    <property type="project" value="InterPro"/>
</dbReference>
<dbReference type="SUPFAM" id="SSF46955">
    <property type="entry name" value="Putative DNA-binding domain"/>
    <property type="match status" value="1"/>
</dbReference>
<dbReference type="CDD" id="cd01109">
    <property type="entry name" value="HTH_YyaN"/>
    <property type="match status" value="1"/>
</dbReference>
<dbReference type="PANTHER" id="PTHR30204:SF82">
    <property type="entry name" value="TRANSCRIPTIONAL REGULATOR, MERR FAMILY"/>
    <property type="match status" value="1"/>
</dbReference>
<evidence type="ECO:0000313" key="4">
    <source>
        <dbReference type="EMBL" id="OAQ56028.1"/>
    </source>
</evidence>
<organism evidence="4 5">
    <name type="scientific">Enterococcus thailandicus</name>
    <dbReference type="NCBI Taxonomy" id="417368"/>
    <lineage>
        <taxon>Bacteria</taxon>
        <taxon>Bacillati</taxon>
        <taxon>Bacillota</taxon>
        <taxon>Bacilli</taxon>
        <taxon>Lactobacillales</taxon>
        <taxon>Enterococcaceae</taxon>
        <taxon>Enterococcus</taxon>
    </lineage>
</organism>
<dbReference type="Proteomes" id="UP000078516">
    <property type="component" value="Unassembled WGS sequence"/>
</dbReference>
<dbReference type="AlphaFoldDB" id="A0A179ES05"/>
<dbReference type="PANTHER" id="PTHR30204">
    <property type="entry name" value="REDOX-CYCLING DRUG-SENSING TRANSCRIPTIONAL ACTIVATOR SOXR"/>
    <property type="match status" value="1"/>
</dbReference>
<sequence>MKTYTIGEIAEKYQLSTDTLRYYDKEGLLPFVKKNSAGRRVFTEDDLGYLNVIECLKKSAIPVKDIATFMEWCMQGDGTLPDRYAFIVEQETILEAKIQVLEANLAFLRWKKWYYQKANEVGTETVFFEPGTRQVSEKWHQEYEDQLSKTVY</sequence>
<reference evidence="4 5" key="1">
    <citation type="submission" date="2016-04" db="EMBL/GenBank/DDBJ databases">
        <title>Draft genome of an Enterococcus thailandicus strain isolated from bovine feces.</title>
        <authorList>
            <person name="Beukers A.G."/>
            <person name="Zaheer R."/>
            <person name="Goji N."/>
            <person name="Cook S.R."/>
            <person name="Amoako K."/>
            <person name="Chaves A.V."/>
            <person name="Ward M.P."/>
            <person name="Mcallister T.A."/>
        </authorList>
    </citation>
    <scope>NUCLEOTIDE SEQUENCE [LARGE SCALE GENOMIC DNA]</scope>
    <source>
        <strain evidence="4 5">F0711D 46</strain>
    </source>
</reference>
<evidence type="ECO:0000313" key="6">
    <source>
        <dbReference type="Proteomes" id="UP000321361"/>
    </source>
</evidence>
<dbReference type="Proteomes" id="UP000321361">
    <property type="component" value="Unassembled WGS sequence"/>
</dbReference>
<evidence type="ECO:0000256" key="1">
    <source>
        <dbReference type="ARBA" id="ARBA00023125"/>
    </source>
</evidence>